<dbReference type="AlphaFoldDB" id="A0A1R3WS74"/>
<keyword evidence="6" id="KW-1185">Reference proteome</keyword>
<evidence type="ECO:0000259" key="3">
    <source>
        <dbReference type="Pfam" id="PF01408"/>
    </source>
</evidence>
<dbReference type="InterPro" id="IPR004104">
    <property type="entry name" value="Gfo/Idh/MocA-like_OxRdtase_C"/>
</dbReference>
<evidence type="ECO:0000259" key="4">
    <source>
        <dbReference type="Pfam" id="PF02894"/>
    </source>
</evidence>
<sequence length="374" mass="41397">MILYWRQMHAAIRKYRKDLLMTNRTINIGLLGFGMAGRVFHAPIVSAVDGLKLSKIKATRSESIALARVLYPDAAVVTDTSSVLEDPEIDMVIVATANDTHFELAKAALQAGKHVVVEKPFTVTSSEASELIELAKSQGRLLTVYQNRRWDSDFRTVKKLLENKLLGRLVEYEAHFDRFRPIPASSTWKEEDLPGTGILYDLGAHLIDQALVLFGTPQQVYADLRTQRSGGKITDSFDLTLYYASGLKAILKAGMLVRQPGPRFMLSGDKGSFVKHGLDVQEAALKAGFAPSGADWGLEPEEIWGKLDTELNGQQLIGKIKSEPGDYRGFYENVRDAVLGIAELEVKPEQALNTIRIIELAMQSSQEGKAMAFD</sequence>
<evidence type="ECO:0000256" key="2">
    <source>
        <dbReference type="ARBA" id="ARBA00023002"/>
    </source>
</evidence>
<keyword evidence="2" id="KW-0560">Oxidoreductase</keyword>
<accession>A0A1R3WS74</accession>
<name>A0A1R3WS74_9BACT</name>
<comment type="similarity">
    <text evidence="1">Belongs to the Gfo/Idh/MocA family.</text>
</comment>
<dbReference type="Pfam" id="PF01408">
    <property type="entry name" value="GFO_IDH_MocA"/>
    <property type="match status" value="1"/>
</dbReference>
<dbReference type="PANTHER" id="PTHR43708">
    <property type="entry name" value="CONSERVED EXPRESSED OXIDOREDUCTASE (EUROFUNG)"/>
    <property type="match status" value="1"/>
</dbReference>
<dbReference type="STRING" id="1317125.SAMN05444128_0825"/>
<feature type="domain" description="Gfo/Idh/MocA-like oxidoreductase C-terminal" evidence="4">
    <location>
        <begin position="158"/>
        <end position="371"/>
    </location>
</feature>
<dbReference type="InterPro" id="IPR036291">
    <property type="entry name" value="NAD(P)-bd_dom_sf"/>
</dbReference>
<dbReference type="NCBIfam" id="NF008607">
    <property type="entry name" value="PRK11579.1"/>
    <property type="match status" value="1"/>
</dbReference>
<evidence type="ECO:0000256" key="1">
    <source>
        <dbReference type="ARBA" id="ARBA00010928"/>
    </source>
</evidence>
<proteinExistence type="inferred from homology"/>
<dbReference type="InterPro" id="IPR000683">
    <property type="entry name" value="Gfo/Idh/MocA-like_OxRdtase_N"/>
</dbReference>
<evidence type="ECO:0000313" key="5">
    <source>
        <dbReference type="EMBL" id="SIT80118.1"/>
    </source>
</evidence>
<protein>
    <submittedName>
        <fullName evidence="5">Predicted dehydrogenase</fullName>
    </submittedName>
</protein>
<gene>
    <name evidence="5" type="ORF">SAMN05444128_0825</name>
</gene>
<dbReference type="EMBL" id="FTPP01000001">
    <property type="protein sequence ID" value="SIT80118.1"/>
    <property type="molecule type" value="Genomic_DNA"/>
</dbReference>
<dbReference type="GO" id="GO:0000166">
    <property type="term" value="F:nucleotide binding"/>
    <property type="evidence" value="ECO:0007669"/>
    <property type="project" value="InterPro"/>
</dbReference>
<reference evidence="6" key="1">
    <citation type="submission" date="2017-01" db="EMBL/GenBank/DDBJ databases">
        <authorList>
            <person name="Varghese N."/>
            <person name="Submissions S."/>
        </authorList>
    </citation>
    <scope>NUCLEOTIDE SEQUENCE [LARGE SCALE GENOMIC DNA]</scope>
    <source>
        <strain evidence="6">LP100</strain>
    </source>
</reference>
<dbReference type="InterPro" id="IPR051317">
    <property type="entry name" value="Gfo/Idh/MocA_oxidoreduct"/>
</dbReference>
<organism evidence="5 6">
    <name type="scientific">Pontibacter indicus</name>
    <dbReference type="NCBI Taxonomy" id="1317125"/>
    <lineage>
        <taxon>Bacteria</taxon>
        <taxon>Pseudomonadati</taxon>
        <taxon>Bacteroidota</taxon>
        <taxon>Cytophagia</taxon>
        <taxon>Cytophagales</taxon>
        <taxon>Hymenobacteraceae</taxon>
        <taxon>Pontibacter</taxon>
    </lineage>
</organism>
<dbReference type="PANTHER" id="PTHR43708:SF5">
    <property type="entry name" value="CONSERVED EXPRESSED OXIDOREDUCTASE (EUROFUNG)-RELATED"/>
    <property type="match status" value="1"/>
</dbReference>
<dbReference type="Proteomes" id="UP000187181">
    <property type="component" value="Unassembled WGS sequence"/>
</dbReference>
<dbReference type="Pfam" id="PF02894">
    <property type="entry name" value="GFO_IDH_MocA_C"/>
    <property type="match status" value="1"/>
</dbReference>
<dbReference type="SUPFAM" id="SSF51735">
    <property type="entry name" value="NAD(P)-binding Rossmann-fold domains"/>
    <property type="match status" value="1"/>
</dbReference>
<dbReference type="Gene3D" id="3.30.360.10">
    <property type="entry name" value="Dihydrodipicolinate Reductase, domain 2"/>
    <property type="match status" value="1"/>
</dbReference>
<feature type="domain" description="Gfo/Idh/MocA-like oxidoreductase N-terminal" evidence="3">
    <location>
        <begin position="26"/>
        <end position="145"/>
    </location>
</feature>
<dbReference type="GO" id="GO:0016491">
    <property type="term" value="F:oxidoreductase activity"/>
    <property type="evidence" value="ECO:0007669"/>
    <property type="project" value="UniProtKB-KW"/>
</dbReference>
<evidence type="ECO:0000313" key="6">
    <source>
        <dbReference type="Proteomes" id="UP000187181"/>
    </source>
</evidence>
<dbReference type="Gene3D" id="3.40.50.720">
    <property type="entry name" value="NAD(P)-binding Rossmann-like Domain"/>
    <property type="match status" value="1"/>
</dbReference>